<reference evidence="20 21" key="1">
    <citation type="submission" date="2020-11" db="EMBL/GenBank/DDBJ databases">
        <authorList>
            <person name="Wallbank WR R."/>
            <person name="Pardo Diaz C."/>
            <person name="Kozak K."/>
            <person name="Martin S."/>
            <person name="Jiggins C."/>
            <person name="Moest M."/>
            <person name="Warren A I."/>
            <person name="Generalovic N T."/>
            <person name="Byers J.R.P. K."/>
            <person name="Montejo-Kovacevich G."/>
            <person name="Yen C E."/>
        </authorList>
    </citation>
    <scope>NUCLEOTIDE SEQUENCE [LARGE SCALE GENOMIC DNA]</scope>
</reference>
<dbReference type="Pfam" id="PF24973">
    <property type="entry name" value="EGF_LMN_ATRN"/>
    <property type="match status" value="1"/>
</dbReference>
<gene>
    <name evidence="20" type="ORF">HERILL_LOCUS8491</name>
</gene>
<dbReference type="SUPFAM" id="SSF49899">
    <property type="entry name" value="Concanavalin A-like lectins/glucanases"/>
    <property type="match status" value="5"/>
</dbReference>
<evidence type="ECO:0000256" key="14">
    <source>
        <dbReference type="SAM" id="Coils"/>
    </source>
</evidence>
<keyword evidence="21" id="KW-1185">Reference proteome</keyword>
<dbReference type="InterPro" id="IPR056863">
    <property type="entry name" value="LMN_ATRN_NET-like_EGF"/>
</dbReference>
<feature type="domain" description="Laminin G" evidence="16">
    <location>
        <begin position="2149"/>
        <end position="2323"/>
    </location>
</feature>
<evidence type="ECO:0000256" key="7">
    <source>
        <dbReference type="ARBA" id="ARBA00022889"/>
    </source>
</evidence>
<keyword evidence="4" id="KW-0732">Signal</keyword>
<dbReference type="GO" id="GO:0048731">
    <property type="term" value="P:system development"/>
    <property type="evidence" value="ECO:0007669"/>
    <property type="project" value="UniProtKB-ARBA"/>
</dbReference>
<dbReference type="PROSITE" id="PS01248">
    <property type="entry name" value="EGF_LAM_1"/>
    <property type="match status" value="5"/>
</dbReference>
<keyword evidence="3" id="KW-0272">Extracellular matrix</keyword>
<dbReference type="FunFam" id="2.60.120.200:FF:000200">
    <property type="entry name" value="Laminin subunit alpha-3"/>
    <property type="match status" value="1"/>
</dbReference>
<feature type="disulfide bond" evidence="13">
    <location>
        <begin position="321"/>
        <end position="330"/>
    </location>
</feature>
<feature type="domain" description="Laminin G" evidence="16">
    <location>
        <begin position="1735"/>
        <end position="1922"/>
    </location>
</feature>
<dbReference type="Proteomes" id="UP000594454">
    <property type="component" value="Chromosome 3"/>
</dbReference>
<evidence type="ECO:0000259" key="16">
    <source>
        <dbReference type="PROSITE" id="PS50025"/>
    </source>
</evidence>
<feature type="domain" description="Laminin G" evidence="16">
    <location>
        <begin position="2328"/>
        <end position="2506"/>
    </location>
</feature>
<dbReference type="CDD" id="cd00110">
    <property type="entry name" value="LamG"/>
    <property type="match status" value="5"/>
</dbReference>
<accession>A0A7R8YVE1</accession>
<dbReference type="PANTHER" id="PTHR10574:SF444">
    <property type="entry name" value="BASEMENT MEMBRANE-SPECIFIC HEPARAN SULFATE PROTEOGLYCAN CORE PROTEIN"/>
    <property type="match status" value="1"/>
</dbReference>
<keyword evidence="10" id="KW-0325">Glycoprotein</keyword>
<evidence type="ECO:0000256" key="11">
    <source>
        <dbReference type="ARBA" id="ARBA00023292"/>
    </source>
</evidence>
<comment type="caution">
    <text evidence="13">Lacks conserved residue(s) required for the propagation of feature annotation.</text>
</comment>
<evidence type="ECO:0000313" key="20">
    <source>
        <dbReference type="EMBL" id="CAD7085666.1"/>
    </source>
</evidence>
<feature type="domain" description="Laminin G" evidence="16">
    <location>
        <begin position="1533"/>
        <end position="1721"/>
    </location>
</feature>
<evidence type="ECO:0000256" key="10">
    <source>
        <dbReference type="ARBA" id="ARBA00023180"/>
    </source>
</evidence>
<dbReference type="GO" id="GO:0009887">
    <property type="term" value="P:animal organ morphogenesis"/>
    <property type="evidence" value="ECO:0007669"/>
    <property type="project" value="TreeGrafter"/>
</dbReference>
<feature type="compositionally biased region" description="Low complexity" evidence="15">
    <location>
        <begin position="77"/>
        <end position="86"/>
    </location>
</feature>
<evidence type="ECO:0000256" key="8">
    <source>
        <dbReference type="ARBA" id="ARBA00023054"/>
    </source>
</evidence>
<dbReference type="GO" id="GO:0005604">
    <property type="term" value="C:basement membrane"/>
    <property type="evidence" value="ECO:0007669"/>
    <property type="project" value="UniProtKB-SubCell"/>
</dbReference>
<dbReference type="FunFam" id="2.10.25.10:FF:000065">
    <property type="entry name" value="Laminin subunit beta 1"/>
    <property type="match status" value="1"/>
</dbReference>
<dbReference type="EMBL" id="LR899011">
    <property type="protein sequence ID" value="CAD7085666.1"/>
    <property type="molecule type" value="Genomic_DNA"/>
</dbReference>
<feature type="domain" description="Laminin EGF-like" evidence="17">
    <location>
        <begin position="818"/>
        <end position="864"/>
    </location>
</feature>
<dbReference type="SMART" id="SM00281">
    <property type="entry name" value="LamB"/>
    <property type="match status" value="1"/>
</dbReference>
<proteinExistence type="predicted"/>
<dbReference type="PROSITE" id="PS50921">
    <property type="entry name" value="ANTAR"/>
    <property type="match status" value="1"/>
</dbReference>
<dbReference type="Pfam" id="PF00053">
    <property type="entry name" value="EGF_laminin"/>
    <property type="match status" value="7"/>
</dbReference>
<evidence type="ECO:0000256" key="12">
    <source>
        <dbReference type="PROSITE-ProRule" id="PRU00122"/>
    </source>
</evidence>
<dbReference type="PROSITE" id="PS50025">
    <property type="entry name" value="LAM_G_DOMAIN"/>
    <property type="match status" value="5"/>
</dbReference>
<evidence type="ECO:0000256" key="3">
    <source>
        <dbReference type="ARBA" id="ARBA00022530"/>
    </source>
</evidence>
<evidence type="ECO:0000259" key="18">
    <source>
        <dbReference type="PROSITE" id="PS50921"/>
    </source>
</evidence>
<feature type="disulfide bond" evidence="13">
    <location>
        <begin position="300"/>
        <end position="312"/>
    </location>
</feature>
<keyword evidence="9 13" id="KW-1015">Disulfide bond</keyword>
<dbReference type="FunFam" id="2.10.25.10:FF:000082">
    <property type="entry name" value="Laminin subunit alpha 1"/>
    <property type="match status" value="1"/>
</dbReference>
<feature type="region of interest" description="Disordered" evidence="15">
    <location>
        <begin position="77"/>
        <end position="97"/>
    </location>
</feature>
<dbReference type="InterPro" id="IPR000034">
    <property type="entry name" value="Laminin_IV"/>
</dbReference>
<dbReference type="InParanoid" id="A0A7R8YVE1"/>
<dbReference type="SMART" id="SM00181">
    <property type="entry name" value="EGF"/>
    <property type="match status" value="5"/>
</dbReference>
<dbReference type="PROSITE" id="PS51115">
    <property type="entry name" value="LAMININ_IVA"/>
    <property type="match status" value="1"/>
</dbReference>
<dbReference type="InterPro" id="IPR013320">
    <property type="entry name" value="ConA-like_dom_sf"/>
</dbReference>
<evidence type="ECO:0000256" key="1">
    <source>
        <dbReference type="ARBA" id="ARBA00004302"/>
    </source>
</evidence>
<dbReference type="FunFam" id="2.10.25.10:FF:000561">
    <property type="entry name" value="Wing blister, isoform B"/>
    <property type="match status" value="1"/>
</dbReference>
<feature type="disulfide bond" evidence="13">
    <location>
        <begin position="302"/>
        <end position="319"/>
    </location>
</feature>
<evidence type="ECO:0000259" key="19">
    <source>
        <dbReference type="PROSITE" id="PS51115"/>
    </source>
</evidence>
<feature type="coiled-coil region" evidence="14">
    <location>
        <begin position="1054"/>
        <end position="1088"/>
    </location>
</feature>
<feature type="compositionally biased region" description="Polar residues" evidence="15">
    <location>
        <begin position="87"/>
        <end position="97"/>
    </location>
</feature>
<dbReference type="FunFam" id="2.10.25.10:FF:000067">
    <property type="entry name" value="Laminin subunit gamma 1"/>
    <property type="match status" value="1"/>
</dbReference>
<feature type="disulfide bond" evidence="13">
    <location>
        <begin position="370"/>
        <end position="379"/>
    </location>
</feature>
<dbReference type="GO" id="GO:0009888">
    <property type="term" value="P:tissue development"/>
    <property type="evidence" value="ECO:0007669"/>
    <property type="project" value="TreeGrafter"/>
</dbReference>
<dbReference type="SUPFAM" id="SSF57196">
    <property type="entry name" value="EGF/Laminin"/>
    <property type="match status" value="5"/>
</dbReference>
<dbReference type="InterPro" id="IPR000742">
    <property type="entry name" value="EGF"/>
</dbReference>
<feature type="disulfide bond" evidence="13">
    <location>
        <begin position="515"/>
        <end position="524"/>
    </location>
</feature>
<feature type="disulfide bond" evidence="13">
    <location>
        <begin position="837"/>
        <end position="846"/>
    </location>
</feature>
<feature type="compositionally biased region" description="Basic residues" evidence="15">
    <location>
        <begin position="151"/>
        <end position="165"/>
    </location>
</feature>
<evidence type="ECO:0000256" key="5">
    <source>
        <dbReference type="ARBA" id="ARBA00022737"/>
    </source>
</evidence>
<feature type="disulfide bond" evidence="13">
    <location>
        <begin position="349"/>
        <end position="361"/>
    </location>
</feature>
<feature type="domain" description="Laminin EGF-like" evidence="17">
    <location>
        <begin position="349"/>
        <end position="396"/>
    </location>
</feature>
<dbReference type="FunFam" id="2.10.25.10:FF:000209">
    <property type="entry name" value="Laminin subunit alpha 5"/>
    <property type="match status" value="1"/>
</dbReference>
<dbReference type="GO" id="GO:0003723">
    <property type="term" value="F:RNA binding"/>
    <property type="evidence" value="ECO:0007669"/>
    <property type="project" value="InterPro"/>
</dbReference>
<keyword evidence="5" id="KW-0677">Repeat</keyword>
<dbReference type="InterPro" id="IPR001791">
    <property type="entry name" value="Laminin_G"/>
</dbReference>
<dbReference type="InterPro" id="IPR005561">
    <property type="entry name" value="ANTAR"/>
</dbReference>
<feature type="region of interest" description="Disordered" evidence="15">
    <location>
        <begin position="112"/>
        <end position="191"/>
    </location>
</feature>
<feature type="disulfide bond" evidence="13">
    <location>
        <begin position="444"/>
        <end position="456"/>
    </location>
</feature>
<evidence type="ECO:0000256" key="6">
    <source>
        <dbReference type="ARBA" id="ARBA00022869"/>
    </source>
</evidence>
<feature type="domain" description="Laminin EGF-like" evidence="17">
    <location>
        <begin position="300"/>
        <end position="348"/>
    </location>
</feature>
<evidence type="ECO:0000259" key="17">
    <source>
        <dbReference type="PROSITE" id="PS50027"/>
    </source>
</evidence>
<feature type="coiled-coil region" evidence="14">
    <location>
        <begin position="1312"/>
        <end position="1380"/>
    </location>
</feature>
<dbReference type="CDD" id="cd00055">
    <property type="entry name" value="EGF_Lam"/>
    <property type="match status" value="8"/>
</dbReference>
<keyword evidence="11 13" id="KW-0424">Laminin EGF-like domain</keyword>
<organism evidence="20 21">
    <name type="scientific">Hermetia illucens</name>
    <name type="common">Black soldier fly</name>
    <dbReference type="NCBI Taxonomy" id="343691"/>
    <lineage>
        <taxon>Eukaryota</taxon>
        <taxon>Metazoa</taxon>
        <taxon>Ecdysozoa</taxon>
        <taxon>Arthropoda</taxon>
        <taxon>Hexapoda</taxon>
        <taxon>Insecta</taxon>
        <taxon>Pterygota</taxon>
        <taxon>Neoptera</taxon>
        <taxon>Endopterygota</taxon>
        <taxon>Diptera</taxon>
        <taxon>Brachycera</taxon>
        <taxon>Stratiomyomorpha</taxon>
        <taxon>Stratiomyidae</taxon>
        <taxon>Hermetiinae</taxon>
        <taxon>Hermetia</taxon>
    </lineage>
</organism>
<dbReference type="Gene3D" id="2.60.120.200">
    <property type="match status" value="5"/>
</dbReference>
<dbReference type="InterPro" id="IPR050440">
    <property type="entry name" value="Laminin/Netrin_ECM"/>
</dbReference>
<evidence type="ECO:0000256" key="2">
    <source>
        <dbReference type="ARBA" id="ARBA00022525"/>
    </source>
</evidence>
<dbReference type="SMART" id="SM00180">
    <property type="entry name" value="EGF_Lam"/>
    <property type="match status" value="8"/>
</dbReference>
<name>A0A7R8YVE1_HERIL</name>
<feature type="domain" description="Laminin EGF-like" evidence="17">
    <location>
        <begin position="919"/>
        <end position="966"/>
    </location>
</feature>
<dbReference type="Gene3D" id="2.10.25.10">
    <property type="entry name" value="Laminin"/>
    <property type="match status" value="8"/>
</dbReference>
<feature type="coiled-coil region" evidence="14">
    <location>
        <begin position="1474"/>
        <end position="1533"/>
    </location>
</feature>
<dbReference type="PRINTS" id="PR00011">
    <property type="entry name" value="EGFLAMININ"/>
</dbReference>
<evidence type="ECO:0000256" key="13">
    <source>
        <dbReference type="PROSITE-ProRule" id="PRU00460"/>
    </source>
</evidence>
<keyword evidence="8 14" id="KW-0175">Coiled coil</keyword>
<dbReference type="InterPro" id="IPR002049">
    <property type="entry name" value="LE_dom"/>
</dbReference>
<dbReference type="OrthoDB" id="8545473at2759"/>
<feature type="disulfide bond" evidence="13">
    <location>
        <begin position="351"/>
        <end position="368"/>
    </location>
</feature>
<feature type="disulfide bond" evidence="13">
    <location>
        <begin position="919"/>
        <end position="931"/>
    </location>
</feature>
<keyword evidence="2" id="KW-0964">Secreted</keyword>
<feature type="disulfide bond" evidence="13">
    <location>
        <begin position="940"/>
        <end position="949"/>
    </location>
</feature>
<dbReference type="Pfam" id="PF00054">
    <property type="entry name" value="Laminin_G_1"/>
    <property type="match status" value="1"/>
</dbReference>
<feature type="disulfide bond" evidence="13">
    <location>
        <begin position="921"/>
        <end position="938"/>
    </location>
</feature>
<evidence type="ECO:0000313" key="21">
    <source>
        <dbReference type="Proteomes" id="UP000594454"/>
    </source>
</evidence>
<dbReference type="PANTHER" id="PTHR10574">
    <property type="entry name" value="NETRIN/LAMININ-RELATED"/>
    <property type="match status" value="1"/>
</dbReference>
<dbReference type="Pfam" id="PF00052">
    <property type="entry name" value="Laminin_B"/>
    <property type="match status" value="1"/>
</dbReference>
<dbReference type="PROSITE" id="PS00022">
    <property type="entry name" value="EGF_1"/>
    <property type="match status" value="1"/>
</dbReference>
<keyword evidence="6" id="KW-0084">Basement membrane</keyword>
<dbReference type="FunCoup" id="A0A7R8YVE1">
    <property type="interactions" value="18"/>
</dbReference>
<dbReference type="Pfam" id="PF02210">
    <property type="entry name" value="Laminin_G_2"/>
    <property type="match status" value="4"/>
</dbReference>
<evidence type="ECO:0000256" key="4">
    <source>
        <dbReference type="ARBA" id="ARBA00022729"/>
    </source>
</evidence>
<feature type="compositionally biased region" description="Basic and acidic residues" evidence="15">
    <location>
        <begin position="127"/>
        <end position="150"/>
    </location>
</feature>
<dbReference type="SMART" id="SM00282">
    <property type="entry name" value="LamG"/>
    <property type="match status" value="5"/>
</dbReference>
<protein>
    <submittedName>
        <fullName evidence="20">Uncharacterized protein</fullName>
    </submittedName>
</protein>
<dbReference type="PROSITE" id="PS50027">
    <property type="entry name" value="EGF_LAM_2"/>
    <property type="match status" value="6"/>
</dbReference>
<comment type="subcellular location">
    <subcellularLocation>
        <location evidence="1">Secreted</location>
        <location evidence="1">Extracellular space</location>
        <location evidence="1">Extracellular matrix</location>
        <location evidence="1">Basement membrane</location>
    </subcellularLocation>
</comment>
<evidence type="ECO:0000256" key="15">
    <source>
        <dbReference type="SAM" id="MobiDB-lite"/>
    </source>
</evidence>
<feature type="domain" description="Laminin IV type A" evidence="19">
    <location>
        <begin position="585"/>
        <end position="778"/>
    </location>
</feature>
<feature type="disulfide bond" evidence="13">
    <location>
        <begin position="446"/>
        <end position="463"/>
    </location>
</feature>
<dbReference type="FunFam" id="2.10.25.10:FF:000242">
    <property type="entry name" value="Laminin subunit alpha 1"/>
    <property type="match status" value="1"/>
</dbReference>
<sequence>MGDIYEIHGTFASSTRRSCNIRGGYSKSNLLVTILYLVLCIHKIVANSDRIHNVTSAISTPFSPAFLANFTASRTSSSKLISPSSSQTYPNSKSPRSYENFLVASSTSRELNKTLSQPEVSSSESDGSTKNKTLREVKLRNHNNRHDKNRVQNNRKKKTKRKMTRLRSGVEHETQVSLRKHRDQHQNDSAGISDYLLDTPFLSRTPKISINPVNNVNNNERGRNNETYANLNAIHKNIMNMQYPSDSYINKSVEEKVRTKKGHLLIREDEGYVIYKNYHGLVPCPPGYPYSPIRQKYYECRCSISGSTGKGCNRLTGQCDCLPNVTGQRCNMCQFGYWNMTSKVGCQRCECSPLGSRDNICDSVTGRCVCKPGVEGYRCDRCMEGFYGLSNQGCLPCDKCASDGYICDIVTGGCICPPNTKGPDCQHCQPNTWNWQPKKGCQSCDCDGLGSIGQTCDTQSGQCICREGYTGRRCDSCAVGYYDYPHCNRCNCNIHGSEVRGDGLIQCDYRGQCPCKNLVTGLKCDRCRQHTFGLHKSNAEGCTRCFCFQRSQQCAQSDLSWGMIRMQGARNLSVEYIRPEYVPNDEYEYVVLVQMEGSMVHEEDVDIETMNSLSLIPSSTGNVSIGAYTAFYYPLYFQLPPQFYGDRTKSYGGFLRFSVLTGGAQTPMDRNILQHFPLVQIHSYNKLVLDYYQEEPRNISLNDTYDVPLHESFWRLHSSSDQSVTRGIMMAALQHIRHIFLRGTTWTDFTEVVLHSVRMDSAIYLAGSKTSLAYGVEQCLCPDKYDGLSCQDPNRGYYRQRNSSSPYLEDIVGRAIPCKCNDRSEECDKETGVCINCRLHSGGDHCEKCAEGFYGDPNIGECKPCPCPETSRNYAKGCSVWKGEVRCQCKPGYAGALCDMCAKGYFGLPSEPEGRCEPCNCNPDGIVSDECDEENGQCNCRVGVTGRKCDRCTMERHILEDRRCKLCDNCSLTLMDTIVNIGNQLRRGIAHIDLTHIRAPYSKIEDYEKLVDSLDNRFDDFDYAKESLEDFDVNGLNRLLSKSEDFYIKSRKQNDNIQKLANNAQNTLDSADQTLQEAQASFKDVEDTIADLNSYGSHPSHTNLERAIHEAQPILDELKAHRTNREKYEDHWKCANEQFKYFSKTSNELQDQLIKMEKLSRDMNLFNHRLSDIFMKKENVLEVLADADDIGEHITNYKNYIMEAYGVIEEEEKELLNFLNNSLISDTNTLAGIIDNRVGDINSELENLRTLTGLVEKKTNLTDAKFRTLKKHSIPKARNHAANLRSRANDYALKFQTTKDGAKVALLASTAHQNISNAIKAAREAAEQAQESAKLAQKKLYTQPSGVSMVERGQESAQDSELLRKDAIEKMEKINKLQNDLTTNRNNVDAIKSTIRRAGLKNNDISLALENLNNSARMDSLKKAVEKADEISKKMRGESKKALALQKDIGTLREKFETLEPDWESKLSMAAENVSEIQSNLLKAKNSLTKVESEAGRVNLNFKMANASLASNLQNLRDKIAKAKHAAEGVKVSLNAIGEHCIRSFVLPSYGLTTSNTLKVTLALTKDIKDSPIVFLQGNGTEFLAIEMVKRQIRFVWNLGGRTGSVTHPSILEVLSSKYDEAWYQIDVNRTLNIGSLLVRRMSSSNILREEKPAVTAATNHEDTRFLVSPTDRVWIGGIPDNLRPKELQANPGLKVVLHQVEIDGSPLGLWNFVTDETGNCGGDTYGPVEASPTSNVRYFNGEGYAELKKSRRPYRKNRFSMQMSFKTFDENALLFLAVDNKNNRSISITLSNGRIVFRIDYGKGSRLEIKTSKTYNTGEEVRLEAAREFVPKGITENGGLKVNGEDSLNASPTAPVTSAMLPDLSKGSYYLGGVPPGFRSGITKAPGADNPFMGCMLDVQINGESYDPLEGVSYFGVEQSCKTAIKKAGFYGKGYIEMPSQSLYRRANAGFVFRTLQPECLLVLSAYPPSIESEYDDLKGNYSISLVDGKVQVWLQTGRDSLQASSKQMVNDGEYHVLNLIKTGRKIELMIDDQRQWAKNLTGKISMPDDEGGLYFGGAPTIESYKPLAPTFIPLEGSIQDVVFNNRTILFSDARDFKNVEIGRNGPDMGVGISNGDILMKTEPIGKSFTATPEGCQRVGSYSYEPNAFKFGDGPFSHSQLNITIRNFWQKNFLIKFDFRTFYPNGVVFVAPGTKEKQKHFVALLLKDGQLLLRVRGRKKVDLLLAAKLNDGFWHQVTISCQERKVTMSVEIGDTGQRTSTQMKIPKKVSASNNMFVGGIPENGVSLPIEVEGFKGCIRKMSINNSTKDLARPGKHFNIGQCFPNVEKGSYFPGDAYATYKKNFYVGKYLDLKIDFRTSELNGILLSVSEPNGFPALSLELHNGNIVFSCDLGDGNPFRVESHFPSKYALCDNKWHNISGLYDSDQITLHIDKHPAIISMAQNRASNKVHTKSPLYVGGLPDIAPSGTLLSRENFKGCIRNISIQGNVRDWIEMDSLHNVLLSECVAVS</sequence>
<feature type="domain" description="Laminin EGF-like" evidence="17">
    <location>
        <begin position="490"/>
        <end position="544"/>
    </location>
</feature>
<feature type="disulfide bond" evidence="12">
    <location>
        <begin position="2479"/>
        <end position="2506"/>
    </location>
</feature>
<keyword evidence="7" id="KW-0130">Cell adhesion</keyword>
<feature type="compositionally biased region" description="Polar residues" evidence="15">
    <location>
        <begin position="112"/>
        <end position="126"/>
    </location>
</feature>
<feature type="domain" description="Laminin G" evidence="16">
    <location>
        <begin position="1926"/>
        <end position="2137"/>
    </location>
</feature>
<feature type="domain" description="Laminin EGF-like" evidence="17">
    <location>
        <begin position="444"/>
        <end position="489"/>
    </location>
</feature>
<dbReference type="GO" id="GO:0007155">
    <property type="term" value="P:cell adhesion"/>
    <property type="evidence" value="ECO:0007669"/>
    <property type="project" value="UniProtKB-KW"/>
</dbReference>
<feature type="disulfide bond" evidence="13">
    <location>
        <begin position="465"/>
        <end position="474"/>
    </location>
</feature>
<feature type="domain" description="ANTAR" evidence="18">
    <location>
        <begin position="1321"/>
        <end position="1382"/>
    </location>
</feature>
<evidence type="ECO:0000256" key="9">
    <source>
        <dbReference type="ARBA" id="ARBA00023157"/>
    </source>
</evidence>